<accession>A0AAD3SBJ1</accession>
<dbReference type="AlphaFoldDB" id="A0AAD3SBJ1"/>
<feature type="compositionally biased region" description="Polar residues" evidence="1">
    <location>
        <begin position="68"/>
        <end position="80"/>
    </location>
</feature>
<dbReference type="Proteomes" id="UP001279734">
    <property type="component" value="Unassembled WGS sequence"/>
</dbReference>
<gene>
    <name evidence="2" type="ORF">Nepgr_009586</name>
</gene>
<organism evidence="2 3">
    <name type="scientific">Nepenthes gracilis</name>
    <name type="common">Slender pitcher plant</name>
    <dbReference type="NCBI Taxonomy" id="150966"/>
    <lineage>
        <taxon>Eukaryota</taxon>
        <taxon>Viridiplantae</taxon>
        <taxon>Streptophyta</taxon>
        <taxon>Embryophyta</taxon>
        <taxon>Tracheophyta</taxon>
        <taxon>Spermatophyta</taxon>
        <taxon>Magnoliopsida</taxon>
        <taxon>eudicotyledons</taxon>
        <taxon>Gunneridae</taxon>
        <taxon>Pentapetalae</taxon>
        <taxon>Caryophyllales</taxon>
        <taxon>Nepenthaceae</taxon>
        <taxon>Nepenthes</taxon>
    </lineage>
</organism>
<feature type="compositionally biased region" description="Pro residues" evidence="1">
    <location>
        <begin position="54"/>
        <end position="65"/>
    </location>
</feature>
<evidence type="ECO:0000313" key="3">
    <source>
        <dbReference type="Proteomes" id="UP001279734"/>
    </source>
</evidence>
<comment type="caution">
    <text evidence="2">The sequence shown here is derived from an EMBL/GenBank/DDBJ whole genome shotgun (WGS) entry which is preliminary data.</text>
</comment>
<evidence type="ECO:0000256" key="1">
    <source>
        <dbReference type="SAM" id="MobiDB-lite"/>
    </source>
</evidence>
<feature type="region of interest" description="Disordered" evidence="1">
    <location>
        <begin position="54"/>
        <end position="80"/>
    </location>
</feature>
<dbReference type="EMBL" id="BSYO01000007">
    <property type="protein sequence ID" value="GMH07746.1"/>
    <property type="molecule type" value="Genomic_DNA"/>
</dbReference>
<keyword evidence="3" id="KW-1185">Reference proteome</keyword>
<evidence type="ECO:0000313" key="2">
    <source>
        <dbReference type="EMBL" id="GMH07746.1"/>
    </source>
</evidence>
<sequence>MKVSSYVTSINWEAFKEVVQGRWKHANGDDDKLNTRLRMAFFLSPTLRKLIITSPPPYLSSPGPPLYTNKSEGDSASLSLPSRPDTVAHSIFFSTFIAHRFSLRPGNQESYLISTNRECPFLHVCSMLQALE</sequence>
<protein>
    <submittedName>
        <fullName evidence="2">Uncharacterized protein</fullName>
    </submittedName>
</protein>
<name>A0AAD3SBJ1_NEPGR</name>
<proteinExistence type="predicted"/>
<reference evidence="2" key="1">
    <citation type="submission" date="2023-05" db="EMBL/GenBank/DDBJ databases">
        <title>Nepenthes gracilis genome sequencing.</title>
        <authorList>
            <person name="Fukushima K."/>
        </authorList>
    </citation>
    <scope>NUCLEOTIDE SEQUENCE</scope>
    <source>
        <strain evidence="2">SING2019-196</strain>
    </source>
</reference>